<feature type="region of interest" description="Disordered" evidence="1">
    <location>
        <begin position="66"/>
        <end position="106"/>
    </location>
</feature>
<gene>
    <name evidence="2" type="ORF">LCGC14_2268680</name>
</gene>
<protein>
    <submittedName>
        <fullName evidence="2">Uncharacterized protein</fullName>
    </submittedName>
</protein>
<organism evidence="2">
    <name type="scientific">marine sediment metagenome</name>
    <dbReference type="NCBI Taxonomy" id="412755"/>
    <lineage>
        <taxon>unclassified sequences</taxon>
        <taxon>metagenomes</taxon>
        <taxon>ecological metagenomes</taxon>
    </lineage>
</organism>
<comment type="caution">
    <text evidence="2">The sequence shown here is derived from an EMBL/GenBank/DDBJ whole genome shotgun (WGS) entry which is preliminary data.</text>
</comment>
<evidence type="ECO:0000313" key="2">
    <source>
        <dbReference type="EMBL" id="KKL54112.1"/>
    </source>
</evidence>
<sequence length="106" mass="11419">MLKIVYEDKEATVDLVTVDRRIWLDKDGKPVEDGDPTAKRLYCAPGDRIRKADAEAVGIKLTPAPAKTTAKKAAPATAKQAAKTTTKKTAKKAAKKTAKKAAKKRS</sequence>
<evidence type="ECO:0000256" key="1">
    <source>
        <dbReference type="SAM" id="MobiDB-lite"/>
    </source>
</evidence>
<name>A0A0F9FSM9_9ZZZZ</name>
<proteinExistence type="predicted"/>
<reference evidence="2" key="1">
    <citation type="journal article" date="2015" name="Nature">
        <title>Complex archaea that bridge the gap between prokaryotes and eukaryotes.</title>
        <authorList>
            <person name="Spang A."/>
            <person name="Saw J.H."/>
            <person name="Jorgensen S.L."/>
            <person name="Zaremba-Niedzwiedzka K."/>
            <person name="Martijn J."/>
            <person name="Lind A.E."/>
            <person name="van Eijk R."/>
            <person name="Schleper C."/>
            <person name="Guy L."/>
            <person name="Ettema T.J."/>
        </authorList>
    </citation>
    <scope>NUCLEOTIDE SEQUENCE</scope>
</reference>
<feature type="compositionally biased region" description="Basic residues" evidence="1">
    <location>
        <begin position="85"/>
        <end position="106"/>
    </location>
</feature>
<dbReference type="AlphaFoldDB" id="A0A0F9FSM9"/>
<accession>A0A0F9FSM9</accession>
<dbReference type="EMBL" id="LAZR01031316">
    <property type="protein sequence ID" value="KKL54112.1"/>
    <property type="molecule type" value="Genomic_DNA"/>
</dbReference>
<feature type="compositionally biased region" description="Low complexity" evidence="1">
    <location>
        <begin position="66"/>
        <end position="84"/>
    </location>
</feature>